<feature type="transmembrane region" description="Helical" evidence="9">
    <location>
        <begin position="136"/>
        <end position="160"/>
    </location>
</feature>
<dbReference type="Proteomes" id="UP001413721">
    <property type="component" value="Unassembled WGS sequence"/>
</dbReference>
<comment type="similarity">
    <text evidence="8 9">Belongs to the TRAP transporter small permease family.</text>
</comment>
<evidence type="ECO:0000256" key="8">
    <source>
        <dbReference type="ARBA" id="ARBA00038436"/>
    </source>
</evidence>
<evidence type="ECO:0000256" key="6">
    <source>
        <dbReference type="ARBA" id="ARBA00022989"/>
    </source>
</evidence>
<evidence type="ECO:0000313" key="11">
    <source>
        <dbReference type="EMBL" id="MEN2990558.1"/>
    </source>
</evidence>
<dbReference type="RefSeq" id="WP_345938100.1">
    <property type="nucleotide sequence ID" value="NZ_JBBKTW010000007.1"/>
</dbReference>
<dbReference type="Pfam" id="PF04290">
    <property type="entry name" value="DctQ"/>
    <property type="match status" value="1"/>
</dbReference>
<dbReference type="EMBL" id="JBBKTW010000007">
    <property type="protein sequence ID" value="MEN2990558.1"/>
    <property type="molecule type" value="Genomic_DNA"/>
</dbReference>
<sequence length="173" mass="19120">MANARVPAVVRVIDGSNRLIGRISAWMTLAAVLVSAGNAISRRAFSLSSNGMLELQWHLFATVVMFAAAWTLQRNEHVRIDILSSRFPLRLRHWIDIACHLVMLLPFTVVMAWLSYPYFARSFAQNEVSLNAGGLLIWPMRAVVLAGFVALALQAIATIIRKIAEGPIPEDAP</sequence>
<evidence type="ECO:0000256" key="2">
    <source>
        <dbReference type="ARBA" id="ARBA00022448"/>
    </source>
</evidence>
<keyword evidence="4 9" id="KW-0997">Cell inner membrane</keyword>
<keyword evidence="5 9" id="KW-0812">Transmembrane</keyword>
<feature type="transmembrane region" description="Helical" evidence="9">
    <location>
        <begin position="55"/>
        <end position="73"/>
    </location>
</feature>
<comment type="caution">
    <text evidence="11">The sequence shown here is derived from an EMBL/GenBank/DDBJ whole genome shotgun (WGS) entry which is preliminary data.</text>
</comment>
<feature type="domain" description="Tripartite ATP-independent periplasmic transporters DctQ component" evidence="10">
    <location>
        <begin position="32"/>
        <end position="163"/>
    </location>
</feature>
<evidence type="ECO:0000256" key="3">
    <source>
        <dbReference type="ARBA" id="ARBA00022475"/>
    </source>
</evidence>
<comment type="subunit">
    <text evidence="9">The complex comprises the extracytoplasmic solute receptor protein and the two transmembrane proteins.</text>
</comment>
<feature type="transmembrane region" description="Helical" evidence="9">
    <location>
        <begin position="20"/>
        <end position="40"/>
    </location>
</feature>
<evidence type="ECO:0000256" key="4">
    <source>
        <dbReference type="ARBA" id="ARBA00022519"/>
    </source>
</evidence>
<comment type="function">
    <text evidence="9">Part of the tripartite ATP-independent periplasmic (TRAP) transport system.</text>
</comment>
<evidence type="ECO:0000313" key="12">
    <source>
        <dbReference type="Proteomes" id="UP001413721"/>
    </source>
</evidence>
<comment type="subcellular location">
    <subcellularLocation>
        <location evidence="1 9">Cell inner membrane</location>
        <topology evidence="1 9">Multi-pass membrane protein</topology>
    </subcellularLocation>
</comment>
<reference evidence="11 12" key="1">
    <citation type="submission" date="2024-03" db="EMBL/GenBank/DDBJ databases">
        <title>High-quality draft genome sequencing of Tistrella sp. BH-R2-4.</title>
        <authorList>
            <person name="Dong C."/>
        </authorList>
    </citation>
    <scope>NUCLEOTIDE SEQUENCE [LARGE SCALE GENOMIC DNA]</scope>
    <source>
        <strain evidence="11 12">BH-R2-4</strain>
    </source>
</reference>
<dbReference type="InterPro" id="IPR007387">
    <property type="entry name" value="TRAP_DctQ"/>
</dbReference>
<accession>A0ABU9YP21</accession>
<keyword evidence="3" id="KW-1003">Cell membrane</keyword>
<proteinExistence type="inferred from homology"/>
<evidence type="ECO:0000256" key="9">
    <source>
        <dbReference type="RuleBase" id="RU369079"/>
    </source>
</evidence>
<protein>
    <recommendedName>
        <fullName evidence="9">TRAP transporter small permease protein</fullName>
    </recommendedName>
</protein>
<dbReference type="PANTHER" id="PTHR35011">
    <property type="entry name" value="2,3-DIKETO-L-GULONATE TRAP TRANSPORTER SMALL PERMEASE PROTEIN YIAM"/>
    <property type="match status" value="1"/>
</dbReference>
<evidence type="ECO:0000256" key="1">
    <source>
        <dbReference type="ARBA" id="ARBA00004429"/>
    </source>
</evidence>
<gene>
    <name evidence="11" type="ORF">WG926_19755</name>
</gene>
<organism evidence="11 12">
    <name type="scientific">Tistrella arctica</name>
    <dbReference type="NCBI Taxonomy" id="3133430"/>
    <lineage>
        <taxon>Bacteria</taxon>
        <taxon>Pseudomonadati</taxon>
        <taxon>Pseudomonadota</taxon>
        <taxon>Alphaproteobacteria</taxon>
        <taxon>Geminicoccales</taxon>
        <taxon>Geminicoccaceae</taxon>
        <taxon>Tistrella</taxon>
    </lineage>
</organism>
<keyword evidence="6 9" id="KW-1133">Transmembrane helix</keyword>
<keyword evidence="7 9" id="KW-0472">Membrane</keyword>
<evidence type="ECO:0000259" key="10">
    <source>
        <dbReference type="Pfam" id="PF04290"/>
    </source>
</evidence>
<dbReference type="PANTHER" id="PTHR35011:SF4">
    <property type="entry name" value="SLL1102 PROTEIN"/>
    <property type="match status" value="1"/>
</dbReference>
<feature type="transmembrane region" description="Helical" evidence="9">
    <location>
        <begin position="94"/>
        <end position="116"/>
    </location>
</feature>
<evidence type="ECO:0000256" key="5">
    <source>
        <dbReference type="ARBA" id="ARBA00022692"/>
    </source>
</evidence>
<dbReference type="InterPro" id="IPR055348">
    <property type="entry name" value="DctQ"/>
</dbReference>
<evidence type="ECO:0000256" key="7">
    <source>
        <dbReference type="ARBA" id="ARBA00023136"/>
    </source>
</evidence>
<name>A0ABU9YP21_9PROT</name>
<keyword evidence="2 9" id="KW-0813">Transport</keyword>
<keyword evidence="12" id="KW-1185">Reference proteome</keyword>